<dbReference type="PANTHER" id="PTHR31919:SF1">
    <property type="entry name" value="ZINC FINGERS AND HOMEOBOXES PROTEIN 1, ISOFORM 2"/>
    <property type="match status" value="1"/>
</dbReference>
<dbReference type="Proteomes" id="UP001591681">
    <property type="component" value="Unassembled WGS sequence"/>
</dbReference>
<dbReference type="EMBL" id="JBHFQA010000017">
    <property type="protein sequence ID" value="KAL2084283.1"/>
    <property type="molecule type" value="Genomic_DNA"/>
</dbReference>
<evidence type="ECO:0000313" key="1">
    <source>
        <dbReference type="EMBL" id="KAL2084283.1"/>
    </source>
</evidence>
<dbReference type="AlphaFoldDB" id="A0ABD1JAR9"/>
<dbReference type="InterPro" id="IPR011990">
    <property type="entry name" value="TPR-like_helical_dom_sf"/>
</dbReference>
<name>A0ABD1JAR9_9TELE</name>
<proteinExistence type="predicted"/>
<dbReference type="Pfam" id="PF17826">
    <property type="entry name" value="DUF5588"/>
    <property type="match status" value="2"/>
</dbReference>
<dbReference type="InterPro" id="IPR041404">
    <property type="entry name" value="DUF5588"/>
</dbReference>
<accession>A0ABD1JAR9</accession>
<evidence type="ECO:0000313" key="2">
    <source>
        <dbReference type="Proteomes" id="UP001591681"/>
    </source>
</evidence>
<sequence>MEILGSTFDDSVFEESRNKVSSVLPTYNAKFCEPEWFCEDADTEDVLEKQKAFKFRADLAYRRKQYQTALNDYTSCLSFVPDGNLSIRRDVLEGMVRCCCQLGRREQAQELTEKLRKEASNTCHLTCVLQMDLSIAEHFGDPIASIAALQQLCSLHPFNPWHWHKLASVCHALLDTDCATPSPSASLTNPIAGALSQEAGTAPVEQQRDERELWLKACVGFIRTRLLIAILRIQQSSFVLQTSERVVLEADDALQQLQPSESTVQIIAQVMSEDLNPEKMREENQDGESLAGLAGRDFEERWWYRLVCAGLLQKERVNVTNEGTQATS</sequence>
<organism evidence="1 2">
    <name type="scientific">Coilia grayii</name>
    <name type="common">Gray's grenadier anchovy</name>
    <dbReference type="NCBI Taxonomy" id="363190"/>
    <lineage>
        <taxon>Eukaryota</taxon>
        <taxon>Metazoa</taxon>
        <taxon>Chordata</taxon>
        <taxon>Craniata</taxon>
        <taxon>Vertebrata</taxon>
        <taxon>Euteleostomi</taxon>
        <taxon>Actinopterygii</taxon>
        <taxon>Neopterygii</taxon>
        <taxon>Teleostei</taxon>
        <taxon>Clupei</taxon>
        <taxon>Clupeiformes</taxon>
        <taxon>Clupeoidei</taxon>
        <taxon>Engraulidae</taxon>
        <taxon>Coilinae</taxon>
        <taxon>Coilia</taxon>
    </lineage>
</organism>
<reference evidence="1 2" key="1">
    <citation type="submission" date="2024-09" db="EMBL/GenBank/DDBJ databases">
        <title>A chromosome-level genome assembly of Gray's grenadier anchovy, Coilia grayii.</title>
        <authorList>
            <person name="Fu Z."/>
        </authorList>
    </citation>
    <scope>NUCLEOTIDE SEQUENCE [LARGE SCALE GENOMIC DNA]</scope>
    <source>
        <strain evidence="1">G4</strain>
        <tissue evidence="1">Muscle</tissue>
    </source>
</reference>
<keyword evidence="2" id="KW-1185">Reference proteome</keyword>
<dbReference type="Gene3D" id="1.25.40.10">
    <property type="entry name" value="Tetratricopeptide repeat domain"/>
    <property type="match status" value="1"/>
</dbReference>
<gene>
    <name evidence="1" type="ORF">ACEWY4_019801</name>
</gene>
<dbReference type="PANTHER" id="PTHR31919">
    <property type="entry name" value="ZINC FINGERS AND HOMEOBOXES PROTEIN 1, ISOFORM 2"/>
    <property type="match status" value="1"/>
</dbReference>
<protein>
    <submittedName>
        <fullName evidence="1">Uncharacterized protein</fullName>
    </submittedName>
</protein>
<comment type="caution">
    <text evidence="1">The sequence shown here is derived from an EMBL/GenBank/DDBJ whole genome shotgun (WGS) entry which is preliminary data.</text>
</comment>
<dbReference type="SUPFAM" id="SSF48452">
    <property type="entry name" value="TPR-like"/>
    <property type="match status" value="1"/>
</dbReference>